<dbReference type="SUPFAM" id="SSF88713">
    <property type="entry name" value="Glycoside hydrolase/deacetylase"/>
    <property type="match status" value="1"/>
</dbReference>
<dbReference type="PROSITE" id="PS51677">
    <property type="entry name" value="NODB"/>
    <property type="match status" value="1"/>
</dbReference>
<dbReference type="GO" id="GO:0006032">
    <property type="term" value="P:chitin catabolic process"/>
    <property type="evidence" value="ECO:0007669"/>
    <property type="project" value="UniProtKB-KW"/>
</dbReference>
<dbReference type="InterPro" id="IPR050248">
    <property type="entry name" value="Polysacc_deacetylase_ArnD"/>
</dbReference>
<dbReference type="GO" id="GO:0009272">
    <property type="term" value="P:fungal-type cell wall biogenesis"/>
    <property type="evidence" value="ECO:0007669"/>
    <property type="project" value="UniProtKB-ARBA"/>
</dbReference>
<comment type="caution">
    <text evidence="7">The sequence shown here is derived from an EMBL/GenBank/DDBJ whole genome shotgun (WGS) entry which is preliminary data.</text>
</comment>
<evidence type="ECO:0000313" key="8">
    <source>
        <dbReference type="Proteomes" id="UP001310890"/>
    </source>
</evidence>
<evidence type="ECO:0000256" key="1">
    <source>
        <dbReference type="ARBA" id="ARBA00001941"/>
    </source>
</evidence>
<name>A0AAN7THW0_9PEZI</name>
<evidence type="ECO:0000313" key="7">
    <source>
        <dbReference type="EMBL" id="KAK5108172.1"/>
    </source>
</evidence>
<dbReference type="Gene3D" id="3.20.20.370">
    <property type="entry name" value="Glycoside hydrolase/deacetylase"/>
    <property type="match status" value="1"/>
</dbReference>
<dbReference type="Proteomes" id="UP001310890">
    <property type="component" value="Unassembled WGS sequence"/>
</dbReference>
<organism evidence="7 8">
    <name type="scientific">Meristemomyces frigidus</name>
    <dbReference type="NCBI Taxonomy" id="1508187"/>
    <lineage>
        <taxon>Eukaryota</taxon>
        <taxon>Fungi</taxon>
        <taxon>Dikarya</taxon>
        <taxon>Ascomycota</taxon>
        <taxon>Pezizomycotina</taxon>
        <taxon>Dothideomycetes</taxon>
        <taxon>Dothideomycetidae</taxon>
        <taxon>Mycosphaerellales</taxon>
        <taxon>Teratosphaeriaceae</taxon>
        <taxon>Meristemomyces</taxon>
    </lineage>
</organism>
<evidence type="ECO:0000259" key="6">
    <source>
        <dbReference type="PROSITE" id="PS51677"/>
    </source>
</evidence>
<keyword evidence="2" id="KW-0119">Carbohydrate metabolism</keyword>
<comment type="catalytic activity">
    <reaction evidence="5">
        <text>[(1-&gt;4)-N-acetyl-beta-D-glucosaminyl](n) + n H2O = chitosan + n acetate</text>
        <dbReference type="Rhea" id="RHEA:10464"/>
        <dbReference type="Rhea" id="RHEA-COMP:9593"/>
        <dbReference type="Rhea" id="RHEA-COMP:9597"/>
        <dbReference type="ChEBI" id="CHEBI:15377"/>
        <dbReference type="ChEBI" id="CHEBI:17029"/>
        <dbReference type="ChEBI" id="CHEBI:30089"/>
        <dbReference type="ChEBI" id="CHEBI:57704"/>
        <dbReference type="EC" id="3.5.1.41"/>
    </reaction>
    <physiologicalReaction direction="left-to-right" evidence="5">
        <dbReference type="Rhea" id="RHEA:10465"/>
    </physiologicalReaction>
</comment>
<dbReference type="EC" id="3.5.1.41" evidence="4"/>
<dbReference type="AlphaFoldDB" id="A0AAN7THW0"/>
<proteinExistence type="predicted"/>
<keyword evidence="3" id="KW-0170">Cobalt</keyword>
<dbReference type="PANTHER" id="PTHR10587:SF137">
    <property type="entry name" value="4-DEOXY-4-FORMAMIDO-L-ARABINOSE-PHOSPHOUNDECAPRENOL DEFORMYLASE ARND-RELATED"/>
    <property type="match status" value="1"/>
</dbReference>
<keyword evidence="2" id="KW-0146">Chitin degradation</keyword>
<evidence type="ECO:0000256" key="4">
    <source>
        <dbReference type="ARBA" id="ARBA00024056"/>
    </source>
</evidence>
<feature type="domain" description="NodB homology" evidence="6">
    <location>
        <begin position="33"/>
        <end position="276"/>
    </location>
</feature>
<protein>
    <recommendedName>
        <fullName evidence="4">chitin deacetylase</fullName>
        <ecNumber evidence="4">3.5.1.41</ecNumber>
    </recommendedName>
</protein>
<evidence type="ECO:0000256" key="5">
    <source>
        <dbReference type="ARBA" id="ARBA00048494"/>
    </source>
</evidence>
<dbReference type="InterPro" id="IPR002509">
    <property type="entry name" value="NODB_dom"/>
</dbReference>
<accession>A0AAN7THW0</accession>
<evidence type="ECO:0000256" key="3">
    <source>
        <dbReference type="ARBA" id="ARBA00023285"/>
    </source>
</evidence>
<comment type="cofactor">
    <cofactor evidence="1">
        <name>Co(2+)</name>
        <dbReference type="ChEBI" id="CHEBI:48828"/>
    </cofactor>
</comment>
<keyword evidence="2" id="KW-0624">Polysaccharide degradation</keyword>
<evidence type="ECO:0000256" key="2">
    <source>
        <dbReference type="ARBA" id="ARBA00023024"/>
    </source>
</evidence>
<dbReference type="GO" id="GO:0004099">
    <property type="term" value="F:chitin deacetylase activity"/>
    <property type="evidence" value="ECO:0007669"/>
    <property type="project" value="UniProtKB-EC"/>
</dbReference>
<reference evidence="7" key="1">
    <citation type="submission" date="2023-08" db="EMBL/GenBank/DDBJ databases">
        <title>Black Yeasts Isolated from many extreme environments.</title>
        <authorList>
            <person name="Coleine C."/>
            <person name="Stajich J.E."/>
            <person name="Selbmann L."/>
        </authorList>
    </citation>
    <scope>NUCLEOTIDE SEQUENCE</scope>
    <source>
        <strain evidence="7">CCFEE 5401</strain>
    </source>
</reference>
<dbReference type="GO" id="GO:0005975">
    <property type="term" value="P:carbohydrate metabolic process"/>
    <property type="evidence" value="ECO:0007669"/>
    <property type="project" value="InterPro"/>
</dbReference>
<dbReference type="Pfam" id="PF01522">
    <property type="entry name" value="Polysacc_deac_1"/>
    <property type="match status" value="1"/>
</dbReference>
<sequence>MPPTPPGKWPNSARAAVSFTIDNMGEAADLNRGLWPSSQPTGSHYSVKKILPRFLSLLREKGIPATYFVESWNLDVYPEAVLGVVREGHEVAWHGWQHEAWSSLGEEEERGNFERSFGAIEGFVAEGRGRGVVGRYRGFRPPGGVVHGERTLQMCKRYGLQYISPAGEDAAVVDVSGGGDTIVVLPFKWRTVDAFYYMEAFSGLREEKGEGSSEVQSPETLARCYIGEIEKAVESGGYVSTLFHPFLTDGPERVRAMEIVMEFMVRKREEGEIWLARCCDVADYIQQHPGVVGRDPKWDNTSWR</sequence>
<dbReference type="EMBL" id="JAVRRL010000093">
    <property type="protein sequence ID" value="KAK5108172.1"/>
    <property type="molecule type" value="Genomic_DNA"/>
</dbReference>
<gene>
    <name evidence="7" type="ORF">LTR62_008703</name>
</gene>
<dbReference type="InterPro" id="IPR011330">
    <property type="entry name" value="Glyco_hydro/deAcase_b/a-brl"/>
</dbReference>
<dbReference type="PANTHER" id="PTHR10587">
    <property type="entry name" value="GLYCOSYL TRANSFERASE-RELATED"/>
    <property type="match status" value="1"/>
</dbReference>